<feature type="region of interest" description="Disordered" evidence="1">
    <location>
        <begin position="591"/>
        <end position="613"/>
    </location>
</feature>
<proteinExistence type="predicted"/>
<dbReference type="EMBL" id="JBEPEK010000827">
    <property type="protein sequence ID" value="MER7187503.1"/>
    <property type="molecule type" value="Genomic_DNA"/>
</dbReference>
<evidence type="ECO:0000313" key="4">
    <source>
        <dbReference type="Proteomes" id="UP001474181"/>
    </source>
</evidence>
<sequence>MVTFLVIVITLAVVAAVVARRARIVVPADHVGIITRWGVPAHPDDAYKHVNPYSARGVLARTLRPGVHWMWPVVNSVECVPRVHVPKGMIGVVKALEGHHRSGGGVLARHIDCDNYQDGERFLLGDGRRKGEQGVQVSILTGDHAYYINTRLFQVEMRPRTFVPTGTIGLVKANQGAVLPPDRRFGRHITCDSFQDGEAFLAGGGEQGRQLAILGGGYYDINPELFDVITVDNVAASRGGLTEAHLQEISIGENYTGVVVTLDGAEPDQGAEGAVAPRVAGHSNFRLPWVFLANDGQRGVQRETLGKGPSYALNPWFVRVILIPTRVLILKWHNKTASEADNYDADLGQITVKVQGRFDLSVDLSQNLQIPPAVAPTLVAQFGGASTAGLGGLVDDPAPMKRFVRDVLGVAVTGYFNGIAMTYSVFEFLESYEDVRKNLTDRVRHALGKWGVETLETNLGDFELTDVSMLEALKDEPLEMQRGKALEERARNAKRESDIQKYRAAGLVSQAGLDIRAEVEALGQDNVAMIRIVREFAGFDVPQYIGGGGDISAYLSTLPLPAVQDLLSRLRQLRTDQQLTFAPGRQELVEAEPDDTVTTVGTEAVPEADEQGQ</sequence>
<reference evidence="3 4" key="1">
    <citation type="submission" date="2024-06" db="EMBL/GenBank/DDBJ databases">
        <title>The Natural Products Discovery Center: Release of the First 8490 Sequenced Strains for Exploring Actinobacteria Biosynthetic Diversity.</title>
        <authorList>
            <person name="Kalkreuter E."/>
            <person name="Kautsar S.A."/>
            <person name="Yang D."/>
            <person name="Bader C.D."/>
            <person name="Teijaro C.N."/>
            <person name="Fluegel L."/>
            <person name="Davis C.M."/>
            <person name="Simpson J.R."/>
            <person name="Lauterbach L."/>
            <person name="Steele A.D."/>
            <person name="Gui C."/>
            <person name="Meng S."/>
            <person name="Li G."/>
            <person name="Viehrig K."/>
            <person name="Ye F."/>
            <person name="Su P."/>
            <person name="Kiefer A.F."/>
            <person name="Nichols A."/>
            <person name="Cepeda A.J."/>
            <person name="Yan W."/>
            <person name="Fan B."/>
            <person name="Jiang Y."/>
            <person name="Adhikari A."/>
            <person name="Zheng C.-J."/>
            <person name="Schuster L."/>
            <person name="Cowan T.M."/>
            <person name="Smanski M.J."/>
            <person name="Chevrette M.G."/>
            <person name="De Carvalho L.P.S."/>
            <person name="Shen B."/>
        </authorList>
    </citation>
    <scope>NUCLEOTIDE SEQUENCE [LARGE SCALE GENOMIC DNA]</scope>
    <source>
        <strain evidence="3 4">NPDC000234</strain>
    </source>
</reference>
<evidence type="ECO:0000313" key="3">
    <source>
        <dbReference type="EMBL" id="MER7187503.1"/>
    </source>
</evidence>
<dbReference type="RefSeq" id="WP_350791966.1">
    <property type="nucleotide sequence ID" value="NZ_JBEPEK010000827.1"/>
</dbReference>
<dbReference type="InterPro" id="IPR001107">
    <property type="entry name" value="Band_7"/>
</dbReference>
<protein>
    <submittedName>
        <fullName evidence="3">SPFH domain-containing protein</fullName>
    </submittedName>
</protein>
<dbReference type="Proteomes" id="UP001474181">
    <property type="component" value="Unassembled WGS sequence"/>
</dbReference>
<keyword evidence="4" id="KW-1185">Reference proteome</keyword>
<name>A0ABV1XEU7_9ACTN</name>
<accession>A0ABV1XEU7</accession>
<comment type="caution">
    <text evidence="3">The sequence shown here is derived from an EMBL/GenBank/DDBJ whole genome shotgun (WGS) entry which is preliminary data.</text>
</comment>
<organism evidence="3 4">
    <name type="scientific">Streptomyces hyaluromycini</name>
    <dbReference type="NCBI Taxonomy" id="1377993"/>
    <lineage>
        <taxon>Bacteria</taxon>
        <taxon>Bacillati</taxon>
        <taxon>Actinomycetota</taxon>
        <taxon>Actinomycetes</taxon>
        <taxon>Kitasatosporales</taxon>
        <taxon>Streptomycetaceae</taxon>
        <taxon>Streptomyces</taxon>
    </lineage>
</organism>
<dbReference type="Pfam" id="PF01145">
    <property type="entry name" value="Band_7"/>
    <property type="match status" value="1"/>
</dbReference>
<gene>
    <name evidence="3" type="ORF">ABT404_49980</name>
</gene>
<feature type="domain" description="Band 7" evidence="2">
    <location>
        <begin position="299"/>
        <end position="492"/>
    </location>
</feature>
<evidence type="ECO:0000259" key="2">
    <source>
        <dbReference type="Pfam" id="PF01145"/>
    </source>
</evidence>
<evidence type="ECO:0000256" key="1">
    <source>
        <dbReference type="SAM" id="MobiDB-lite"/>
    </source>
</evidence>